<dbReference type="HAMAP" id="MF_00017">
    <property type="entry name" value="RecR"/>
    <property type="match status" value="1"/>
</dbReference>
<evidence type="ECO:0000256" key="3">
    <source>
        <dbReference type="ARBA" id="ARBA00022771"/>
    </source>
</evidence>
<dbReference type="InterPro" id="IPR023627">
    <property type="entry name" value="Rcmb_RecR"/>
</dbReference>
<dbReference type="GO" id="GO:0006310">
    <property type="term" value="P:DNA recombination"/>
    <property type="evidence" value="ECO:0007669"/>
    <property type="project" value="UniProtKB-KW"/>
</dbReference>
<dbReference type="AlphaFoldDB" id="A0A1G2T568"/>
<gene>
    <name evidence="8" type="ORF">A2758_01145</name>
</gene>
<evidence type="ECO:0000256" key="4">
    <source>
        <dbReference type="ARBA" id="ARBA00022833"/>
    </source>
</evidence>
<protein>
    <recommendedName>
        <fullName evidence="7">Toprim domain-containing protein</fullName>
    </recommendedName>
</protein>
<dbReference type="Gene3D" id="3.40.1360.10">
    <property type="match status" value="1"/>
</dbReference>
<keyword evidence="3" id="KW-0863">Zinc-finger</keyword>
<dbReference type="SUPFAM" id="SSF111304">
    <property type="entry name" value="Recombination protein RecR"/>
    <property type="match status" value="1"/>
</dbReference>
<keyword evidence="6" id="KW-0234">DNA repair</keyword>
<reference evidence="8 9" key="1">
    <citation type="journal article" date="2016" name="Nat. Commun.">
        <title>Thousands of microbial genomes shed light on interconnected biogeochemical processes in an aquifer system.</title>
        <authorList>
            <person name="Anantharaman K."/>
            <person name="Brown C.T."/>
            <person name="Hug L.A."/>
            <person name="Sharon I."/>
            <person name="Castelle C.J."/>
            <person name="Probst A.J."/>
            <person name="Thomas B.C."/>
            <person name="Singh A."/>
            <person name="Wilkins M.J."/>
            <person name="Karaoz U."/>
            <person name="Brodie E.L."/>
            <person name="Williams K.H."/>
            <person name="Hubbard S.S."/>
            <person name="Banfield J.F."/>
        </authorList>
    </citation>
    <scope>NUCLEOTIDE SEQUENCE [LARGE SCALE GENOMIC DNA]</scope>
</reference>
<keyword evidence="5" id="KW-0233">DNA recombination</keyword>
<keyword evidence="2" id="KW-0227">DNA damage</keyword>
<dbReference type="PANTHER" id="PTHR30446">
    <property type="entry name" value="RECOMBINATION PROTEIN RECR"/>
    <property type="match status" value="1"/>
</dbReference>
<proteinExistence type="inferred from homology"/>
<dbReference type="InterPro" id="IPR006171">
    <property type="entry name" value="TOPRIM_dom"/>
</dbReference>
<name>A0A1G2T568_9BACT</name>
<dbReference type="GO" id="GO:0008270">
    <property type="term" value="F:zinc ion binding"/>
    <property type="evidence" value="ECO:0007669"/>
    <property type="project" value="UniProtKB-KW"/>
</dbReference>
<evidence type="ECO:0000256" key="1">
    <source>
        <dbReference type="ARBA" id="ARBA00022723"/>
    </source>
</evidence>
<organism evidence="8 9">
    <name type="scientific">Candidatus Zambryskibacteria bacterium RIFCSPHIGHO2_01_FULL_49_18</name>
    <dbReference type="NCBI Taxonomy" id="1802740"/>
    <lineage>
        <taxon>Bacteria</taxon>
        <taxon>Candidatus Zambryskiibacteriota</taxon>
    </lineage>
</organism>
<dbReference type="PROSITE" id="PS50880">
    <property type="entry name" value="TOPRIM"/>
    <property type="match status" value="1"/>
</dbReference>
<evidence type="ECO:0000313" key="9">
    <source>
        <dbReference type="Proteomes" id="UP000178612"/>
    </source>
</evidence>
<dbReference type="Gene3D" id="1.10.8.420">
    <property type="entry name" value="RecR Domain 1"/>
    <property type="match status" value="1"/>
</dbReference>
<dbReference type="Pfam" id="PF21176">
    <property type="entry name" value="RecR_HhH"/>
    <property type="match status" value="1"/>
</dbReference>
<sequence length="189" mass="21091">MDHIEELARALAKLPGIGPRQGKRFVYYLLSAPAVERTRLAELVVSLGKDVRQCPECLRFYNGSTAIICNYCSDKTRDDSILMLVEKDQDLSAVERAGTYRGRYFVLGGVLTLSGKGAIREKELLKIIEKRLKNNLKELVLALSATSEGEHTTDRIRELLASYRDHLKVSELGRGLATGSELEYSDAET</sequence>
<dbReference type="Proteomes" id="UP000178612">
    <property type="component" value="Unassembled WGS sequence"/>
</dbReference>
<keyword evidence="1" id="KW-0479">Metal-binding</keyword>
<dbReference type="GO" id="GO:0003677">
    <property type="term" value="F:DNA binding"/>
    <property type="evidence" value="ECO:0007669"/>
    <property type="project" value="InterPro"/>
</dbReference>
<feature type="domain" description="Toprim" evidence="7">
    <location>
        <begin position="80"/>
        <end position="175"/>
    </location>
</feature>
<dbReference type="Pfam" id="PF13662">
    <property type="entry name" value="Toprim_4"/>
    <property type="match status" value="1"/>
</dbReference>
<evidence type="ECO:0000256" key="2">
    <source>
        <dbReference type="ARBA" id="ARBA00022763"/>
    </source>
</evidence>
<evidence type="ECO:0000256" key="6">
    <source>
        <dbReference type="ARBA" id="ARBA00023204"/>
    </source>
</evidence>
<comment type="caution">
    <text evidence="8">The sequence shown here is derived from an EMBL/GenBank/DDBJ whole genome shotgun (WGS) entry which is preliminary data.</text>
</comment>
<evidence type="ECO:0000259" key="7">
    <source>
        <dbReference type="PROSITE" id="PS50880"/>
    </source>
</evidence>
<keyword evidence="4" id="KW-0862">Zinc</keyword>
<dbReference type="InterPro" id="IPR000093">
    <property type="entry name" value="DNA_Rcmb_RecR"/>
</dbReference>
<dbReference type="PANTHER" id="PTHR30446:SF0">
    <property type="entry name" value="RECOMBINATION PROTEIN RECR"/>
    <property type="match status" value="1"/>
</dbReference>
<feature type="non-terminal residue" evidence="8">
    <location>
        <position position="189"/>
    </location>
</feature>
<evidence type="ECO:0000313" key="8">
    <source>
        <dbReference type="EMBL" id="OHA92414.1"/>
    </source>
</evidence>
<accession>A0A1G2T568</accession>
<evidence type="ECO:0000256" key="5">
    <source>
        <dbReference type="ARBA" id="ARBA00023172"/>
    </source>
</evidence>
<dbReference type="GO" id="GO:0006281">
    <property type="term" value="P:DNA repair"/>
    <property type="evidence" value="ECO:0007669"/>
    <property type="project" value="UniProtKB-KW"/>
</dbReference>
<dbReference type="EMBL" id="MHVJ01000003">
    <property type="protein sequence ID" value="OHA92414.1"/>
    <property type="molecule type" value="Genomic_DNA"/>
</dbReference>
<dbReference type="SMART" id="SM00493">
    <property type="entry name" value="TOPRIM"/>
    <property type="match status" value="1"/>
</dbReference>